<keyword evidence="1" id="KW-0433">Leucine-rich repeat</keyword>
<keyword evidence="2" id="KW-0677">Repeat</keyword>
<evidence type="ECO:0000256" key="2">
    <source>
        <dbReference type="ARBA" id="ARBA00022737"/>
    </source>
</evidence>
<keyword evidence="5" id="KW-1185">Reference proteome</keyword>
<feature type="region of interest" description="Disordered" evidence="3">
    <location>
        <begin position="177"/>
        <end position="207"/>
    </location>
</feature>
<sequence length="1070" mass="115905">MDTSTANARPPPSTTTVDADGNSAYYAGMVPQVTGDSTFIINPGTSATAQDGAAPRASQQAQQQQRLPVSASEFNHMFTPLSIERMFQRNPSMADSGDTRTSIMGMLWHGDGDDASLEGGAGDTLKLLLSHGSNPTDPASGPVTCASPPDTVTSQGSGPDDQQGYVQYVAPARTEGVRRLPPIPSSPHLRSASRMSLASSAGAGQRRTALNEHYSRDGIPQSLRIHDTAAWGLSAPAGDGRGSNRPMPMYDAGDYSGQPLQVHSAVGPRHQAADLSLRHEVLDKVARKSQPTTPFDMHIPIPSSHRPQSMMQRPASSNNTPEYHVAMHSADDITMLPGDNRLRAYWSPATATQDDQAQASHLPPSHQGSPRMAPPRGITRPMSASKFGSMRRSAEHPPPPQTRKTSDGNAQLLTPKDFNMPLPERVGDMVLDKAAGEWVHISEYMPMRLGSPAASQAAAVAEQRGLSSSRSSISLHTSPFPQPLPTAARRPPPAASYGMGLISPVENQRKIVREMSERRSAESPAHRRPIEDDALGSIVQRLVTPATSPEAYTTLDLSRSGIRSLAGLAQITSRLEAICLTGNKLQGLHGLPPGLVSLRAPSNWIRFSAADPVRFSFARELPHLEEIDLSANEISDIAVFSGLRHLRTLELTRNRIYSLSGLRGCRRLAYLGLRDNIVTDLDLDAVEAPMLATLDVFNNRLRVVPANIADFTYLAKANFVKNDLEKVEVHGSPAESLRELRLSENPLLVRKSGGVIDMALWRTKFPGLKTLYLDICNIRQLAQSTGEGVWPSVFNLSLRGNALQPSLALDFSCLCHLKNLYAPDTQMVLPRVLPPLNNLLQLVLCNAGLTQLPSNMGAALPQLRLLDVSNNLELVDLTPVLQLSSSLEVLKCRAIGFGLVSTTPHDTGNLTPVTPAITKWTSDGAETFSDQDTGNGSHVVEECAVLRRMAGLRRLKRLDFRFNRCTIELYAPPPPTMAASALDSVLSPQIPSTSVMGDSGLPNVSPMSGVGASAGRFDEESWVRQDHAHLASLKLTRQSRLIQRRENYWSLAAALFPRLEELDGIKVSRH</sequence>
<comment type="caution">
    <text evidence="4">The sequence shown here is derived from an EMBL/GenBank/DDBJ whole genome shotgun (WGS) entry which is preliminary data.</text>
</comment>
<gene>
    <name evidence="4" type="primary">NUD1</name>
    <name evidence="4" type="ORF">GGH94_001335</name>
</gene>
<feature type="region of interest" description="Disordered" evidence="3">
    <location>
        <begin position="351"/>
        <end position="421"/>
    </location>
</feature>
<evidence type="ECO:0000256" key="1">
    <source>
        <dbReference type="ARBA" id="ARBA00022614"/>
    </source>
</evidence>
<feature type="compositionally biased region" description="Low complexity" evidence="3">
    <location>
        <begin position="189"/>
        <end position="204"/>
    </location>
</feature>
<dbReference type="InterPro" id="IPR032675">
    <property type="entry name" value="LRR_dom_sf"/>
</dbReference>
<dbReference type="PANTHER" id="PTHR47566:SF1">
    <property type="entry name" value="PROTEIN NUD1"/>
    <property type="match status" value="1"/>
</dbReference>
<evidence type="ECO:0000313" key="4">
    <source>
        <dbReference type="EMBL" id="KAJ2866765.1"/>
    </source>
</evidence>
<protein>
    <submittedName>
        <fullName evidence="4">Leucine-rich repeat protein</fullName>
    </submittedName>
</protein>
<proteinExistence type="predicted"/>
<evidence type="ECO:0000313" key="5">
    <source>
        <dbReference type="Proteomes" id="UP001140074"/>
    </source>
</evidence>
<dbReference type="GO" id="GO:0035591">
    <property type="term" value="F:signaling adaptor activity"/>
    <property type="evidence" value="ECO:0007669"/>
    <property type="project" value="TreeGrafter"/>
</dbReference>
<feature type="region of interest" description="Disordered" evidence="3">
    <location>
        <begin position="43"/>
        <end position="68"/>
    </location>
</feature>
<evidence type="ECO:0000256" key="3">
    <source>
        <dbReference type="SAM" id="MobiDB-lite"/>
    </source>
</evidence>
<dbReference type="SUPFAM" id="SSF52058">
    <property type="entry name" value="L domain-like"/>
    <property type="match status" value="1"/>
</dbReference>
<organism evidence="4 5">
    <name type="scientific">Coemansia aciculifera</name>
    <dbReference type="NCBI Taxonomy" id="417176"/>
    <lineage>
        <taxon>Eukaryota</taxon>
        <taxon>Fungi</taxon>
        <taxon>Fungi incertae sedis</taxon>
        <taxon>Zoopagomycota</taxon>
        <taxon>Kickxellomycotina</taxon>
        <taxon>Kickxellomycetes</taxon>
        <taxon>Kickxellales</taxon>
        <taxon>Kickxellaceae</taxon>
        <taxon>Coemansia</taxon>
    </lineage>
</organism>
<dbReference type="Proteomes" id="UP001140074">
    <property type="component" value="Unassembled WGS sequence"/>
</dbReference>
<dbReference type="InterPro" id="IPR052574">
    <property type="entry name" value="CDIRP"/>
</dbReference>
<dbReference type="Gene3D" id="3.80.10.10">
    <property type="entry name" value="Ribonuclease Inhibitor"/>
    <property type="match status" value="2"/>
</dbReference>
<dbReference type="Pfam" id="PF13855">
    <property type="entry name" value="LRR_8"/>
    <property type="match status" value="1"/>
</dbReference>
<name>A0A9W8ISU4_9FUNG</name>
<accession>A0A9W8ISU4</accession>
<feature type="region of interest" description="Disordered" evidence="3">
    <location>
        <begin position="468"/>
        <end position="492"/>
    </location>
</feature>
<feature type="region of interest" description="Disordered" evidence="3">
    <location>
        <begin position="1"/>
        <end position="21"/>
    </location>
</feature>
<dbReference type="AlphaFoldDB" id="A0A9W8ISU4"/>
<feature type="compositionally biased region" description="Low complexity" evidence="3">
    <location>
        <begin position="53"/>
        <end position="68"/>
    </location>
</feature>
<dbReference type="PANTHER" id="PTHR47566">
    <property type="match status" value="1"/>
</dbReference>
<dbReference type="InterPro" id="IPR003591">
    <property type="entry name" value="Leu-rich_rpt_typical-subtyp"/>
</dbReference>
<feature type="region of interest" description="Disordered" evidence="3">
    <location>
        <begin position="291"/>
        <end position="318"/>
    </location>
</feature>
<reference evidence="4" key="1">
    <citation type="submission" date="2022-07" db="EMBL/GenBank/DDBJ databases">
        <title>Phylogenomic reconstructions and comparative analyses of Kickxellomycotina fungi.</title>
        <authorList>
            <person name="Reynolds N.K."/>
            <person name="Stajich J.E."/>
            <person name="Barry K."/>
            <person name="Grigoriev I.V."/>
            <person name="Crous P."/>
            <person name="Smith M.E."/>
        </authorList>
    </citation>
    <scope>NUCLEOTIDE SEQUENCE</scope>
    <source>
        <strain evidence="4">RSA 476</strain>
    </source>
</reference>
<feature type="compositionally biased region" description="Pro residues" evidence="3">
    <location>
        <begin position="480"/>
        <end position="492"/>
    </location>
</feature>
<dbReference type="InterPro" id="IPR001611">
    <property type="entry name" value="Leu-rich_rpt"/>
</dbReference>
<dbReference type="SMART" id="SM00369">
    <property type="entry name" value="LRR_TYP"/>
    <property type="match status" value="4"/>
</dbReference>
<feature type="compositionally biased region" description="Polar residues" evidence="3">
    <location>
        <begin position="305"/>
        <end position="318"/>
    </location>
</feature>
<dbReference type="EMBL" id="JANBUY010000031">
    <property type="protein sequence ID" value="KAJ2866765.1"/>
    <property type="molecule type" value="Genomic_DNA"/>
</dbReference>
<dbReference type="PROSITE" id="PS51450">
    <property type="entry name" value="LRR"/>
    <property type="match status" value="2"/>
</dbReference>
<feature type="compositionally biased region" description="Low complexity" evidence="3">
    <location>
        <begin position="468"/>
        <end position="478"/>
    </location>
</feature>